<dbReference type="Proteomes" id="UP000010847">
    <property type="component" value="Chromosome"/>
</dbReference>
<keyword evidence="1" id="KW-0472">Membrane</keyword>
<evidence type="ECO:0000259" key="2">
    <source>
        <dbReference type="Pfam" id="PF11127"/>
    </source>
</evidence>
<gene>
    <name evidence="3" type="ORF">DESME_01700</name>
</gene>
<dbReference type="GO" id="GO:0016740">
    <property type="term" value="F:transferase activity"/>
    <property type="evidence" value="ECO:0007669"/>
    <property type="project" value="UniProtKB-KW"/>
</dbReference>
<keyword evidence="1" id="KW-0812">Transmembrane</keyword>
<keyword evidence="1" id="KW-1133">Transmembrane helix</keyword>
<evidence type="ECO:0000256" key="1">
    <source>
        <dbReference type="SAM" id="Phobius"/>
    </source>
</evidence>
<evidence type="ECO:0000313" key="3">
    <source>
        <dbReference type="EMBL" id="AHF05937.1"/>
    </source>
</evidence>
<organism evidence="3 4">
    <name type="scientific">Desulfitobacterium metallireducens DSM 15288</name>
    <dbReference type="NCBI Taxonomy" id="871968"/>
    <lineage>
        <taxon>Bacteria</taxon>
        <taxon>Bacillati</taxon>
        <taxon>Bacillota</taxon>
        <taxon>Clostridia</taxon>
        <taxon>Eubacteriales</taxon>
        <taxon>Desulfitobacteriaceae</taxon>
        <taxon>Desulfitobacterium</taxon>
    </lineage>
</organism>
<accession>W0E598</accession>
<dbReference type="eggNOG" id="ENOG50305HX">
    <property type="taxonomic scope" value="Bacteria"/>
</dbReference>
<dbReference type="Pfam" id="PF11127">
    <property type="entry name" value="YgaP-like_TM"/>
    <property type="match status" value="1"/>
</dbReference>
<dbReference type="Gene3D" id="6.10.140.1340">
    <property type="match status" value="1"/>
</dbReference>
<keyword evidence="4" id="KW-1185">Reference proteome</keyword>
<keyword evidence="3" id="KW-0808">Transferase</keyword>
<evidence type="ECO:0000313" key="4">
    <source>
        <dbReference type="Proteomes" id="UP000010847"/>
    </source>
</evidence>
<sequence length="71" mass="7774">MYIVNGKGSWIRLIAGFFVLASVLLGVFVSKYWLLFTGLVGIMLMTSSLTGFCPMELILKAIGAEQRKVSS</sequence>
<dbReference type="STRING" id="871968.DESME_01700"/>
<dbReference type="KEGG" id="dmt:DESME_01700"/>
<feature type="domain" description="Inner membrane protein YgaP-like transmembrane" evidence="2">
    <location>
        <begin position="10"/>
        <end position="62"/>
    </location>
</feature>
<dbReference type="HOGENOM" id="CLU_190060_1_0_9"/>
<proteinExistence type="predicted"/>
<reference evidence="3 4" key="1">
    <citation type="submission" date="2013-12" db="EMBL/GenBank/DDBJ databases">
        <authorList>
            <consortium name="DOE Joint Genome Institute"/>
            <person name="Smidt H."/>
            <person name="Huntemann M."/>
            <person name="Han J."/>
            <person name="Chen A."/>
            <person name="Kyrpides N."/>
            <person name="Mavromatis K."/>
            <person name="Markowitz V."/>
            <person name="Palaniappan K."/>
            <person name="Ivanova N."/>
            <person name="Schaumberg A."/>
            <person name="Pati A."/>
            <person name="Liolios K."/>
            <person name="Nordberg H.P."/>
            <person name="Cantor M.N."/>
            <person name="Hua S.X."/>
            <person name="Woyke T."/>
        </authorList>
    </citation>
    <scope>NUCLEOTIDE SEQUENCE [LARGE SCALE GENOMIC DNA]</scope>
    <source>
        <strain evidence="4">DSM 15288</strain>
    </source>
</reference>
<dbReference type="AlphaFoldDB" id="W0E598"/>
<dbReference type="InterPro" id="IPR021309">
    <property type="entry name" value="YgaP-like_TM"/>
</dbReference>
<protein>
    <submittedName>
        <fullName evidence="3">Sulfurtransferase</fullName>
    </submittedName>
</protein>
<feature type="transmembrane region" description="Helical" evidence="1">
    <location>
        <begin position="9"/>
        <end position="29"/>
    </location>
</feature>
<dbReference type="RefSeq" id="WP_006716384.1">
    <property type="nucleotide sequence ID" value="NZ_CP007032.1"/>
</dbReference>
<dbReference type="OrthoDB" id="9799383at2"/>
<name>W0E598_9FIRM</name>
<dbReference type="EMBL" id="CP007032">
    <property type="protein sequence ID" value="AHF05937.1"/>
    <property type="molecule type" value="Genomic_DNA"/>
</dbReference>